<dbReference type="InterPro" id="IPR053930">
    <property type="entry name" value="RapZ-like_N"/>
</dbReference>
<dbReference type="InterPro" id="IPR053931">
    <property type="entry name" value="RapZ_C"/>
</dbReference>
<evidence type="ECO:0000256" key="4">
    <source>
        <dbReference type="HAMAP-Rule" id="MF_00636"/>
    </source>
</evidence>
<dbReference type="HAMAP" id="MF_00636">
    <property type="entry name" value="RapZ_like"/>
    <property type="match status" value="1"/>
</dbReference>
<dbReference type="NCBIfam" id="NF003828">
    <property type="entry name" value="PRK05416.1"/>
    <property type="match status" value="1"/>
</dbReference>
<keyword evidence="2 4" id="KW-0067">ATP-binding</keyword>
<evidence type="ECO:0000313" key="8">
    <source>
        <dbReference type="Proteomes" id="UP000225972"/>
    </source>
</evidence>
<dbReference type="SUPFAM" id="SSF52540">
    <property type="entry name" value="P-loop containing nucleoside triphosphate hydrolases"/>
    <property type="match status" value="1"/>
</dbReference>
<evidence type="ECO:0000259" key="5">
    <source>
        <dbReference type="Pfam" id="PF03668"/>
    </source>
</evidence>
<dbReference type="Pfam" id="PF03668">
    <property type="entry name" value="RapZ-like_N"/>
    <property type="match status" value="1"/>
</dbReference>
<protein>
    <submittedName>
        <fullName evidence="7">GlmZ(SRNA)-inactivating NTPase</fullName>
    </submittedName>
</protein>
<name>A0A238JGW8_9RHOB</name>
<keyword evidence="8" id="KW-1185">Reference proteome</keyword>
<dbReference type="PIRSF" id="PIRSF005052">
    <property type="entry name" value="P-loopkin"/>
    <property type="match status" value="1"/>
</dbReference>
<dbReference type="InterPro" id="IPR005337">
    <property type="entry name" value="RapZ-like"/>
</dbReference>
<feature type="binding site" evidence="4">
    <location>
        <begin position="21"/>
        <end position="28"/>
    </location>
    <ligand>
        <name>ATP</name>
        <dbReference type="ChEBI" id="CHEBI:30616"/>
    </ligand>
</feature>
<gene>
    <name evidence="7" type="ORF">TRP8649_03823</name>
</gene>
<dbReference type="InterPro" id="IPR027417">
    <property type="entry name" value="P-loop_NTPase"/>
</dbReference>
<dbReference type="Proteomes" id="UP000225972">
    <property type="component" value="Unassembled WGS sequence"/>
</dbReference>
<feature type="domain" description="RapZ-like N-terminal" evidence="5">
    <location>
        <begin position="16"/>
        <end position="168"/>
    </location>
</feature>
<dbReference type="AlphaFoldDB" id="A0A238JGW8"/>
<feature type="binding site" evidence="4">
    <location>
        <begin position="69"/>
        <end position="72"/>
    </location>
    <ligand>
        <name>GTP</name>
        <dbReference type="ChEBI" id="CHEBI:37565"/>
    </ligand>
</feature>
<evidence type="ECO:0000313" key="7">
    <source>
        <dbReference type="EMBL" id="SMX29685.1"/>
    </source>
</evidence>
<dbReference type="PANTHER" id="PTHR30448">
    <property type="entry name" value="RNASE ADAPTER PROTEIN RAPZ"/>
    <property type="match status" value="1"/>
</dbReference>
<feature type="domain" description="RapZ C-terminal" evidence="6">
    <location>
        <begin position="174"/>
        <end position="294"/>
    </location>
</feature>
<dbReference type="Pfam" id="PF22740">
    <property type="entry name" value="PapZ_C"/>
    <property type="match status" value="1"/>
</dbReference>
<evidence type="ECO:0000259" key="6">
    <source>
        <dbReference type="Pfam" id="PF22740"/>
    </source>
</evidence>
<dbReference type="GO" id="GO:0005525">
    <property type="term" value="F:GTP binding"/>
    <property type="evidence" value="ECO:0007669"/>
    <property type="project" value="UniProtKB-UniRule"/>
</dbReference>
<proteinExistence type="inferred from homology"/>
<keyword evidence="3 4" id="KW-0342">GTP-binding</keyword>
<dbReference type="EMBL" id="FXXP01000003">
    <property type="protein sequence ID" value="SMX29685.1"/>
    <property type="molecule type" value="Genomic_DNA"/>
</dbReference>
<evidence type="ECO:0000256" key="2">
    <source>
        <dbReference type="ARBA" id="ARBA00022840"/>
    </source>
</evidence>
<sequence length="314" mass="34328">MTEHSNPQPNAPSQRIVLVTGPAGAGRSTAINALEDLGFEAIDNIPLSLIPRLIGGTETGAQPLALGIDARNRDFSIEGLLELAGVLSEKSGLTCELLYLDSLPDVLQRRYSETRRRHPLAPDESPADGIAREIALLEDVKARADILLDTSELTVHELKAEIENRFSTATGQGMALSVHSFSYKRGLPQGLDMVFDCRFLRNPHWDTELRDYTGLDLGVFEYVSADKRYDAFVKHIMELLAVVLPGCVDEGKAHFSVGFGCTGGKHRSVALTEAVAAALAENGWQVSTRHRELERRGVRFTPGALPKTEREASE</sequence>
<dbReference type="RefSeq" id="WP_235872011.1">
    <property type="nucleotide sequence ID" value="NZ_FXXP01000003.1"/>
</dbReference>
<dbReference type="PANTHER" id="PTHR30448:SF0">
    <property type="entry name" value="RNASE ADAPTER PROTEIN RAPZ"/>
    <property type="match status" value="1"/>
</dbReference>
<accession>A0A238JGW8</accession>
<organism evidence="7 8">
    <name type="scientific">Pelagimonas phthalicica</name>
    <dbReference type="NCBI Taxonomy" id="1037362"/>
    <lineage>
        <taxon>Bacteria</taxon>
        <taxon>Pseudomonadati</taxon>
        <taxon>Pseudomonadota</taxon>
        <taxon>Alphaproteobacteria</taxon>
        <taxon>Rhodobacterales</taxon>
        <taxon>Roseobacteraceae</taxon>
        <taxon>Pelagimonas</taxon>
    </lineage>
</organism>
<dbReference type="GO" id="GO:0005524">
    <property type="term" value="F:ATP binding"/>
    <property type="evidence" value="ECO:0007669"/>
    <property type="project" value="UniProtKB-UniRule"/>
</dbReference>
<evidence type="ECO:0000256" key="1">
    <source>
        <dbReference type="ARBA" id="ARBA00022741"/>
    </source>
</evidence>
<reference evidence="8" key="1">
    <citation type="submission" date="2017-05" db="EMBL/GenBank/DDBJ databases">
        <authorList>
            <person name="Rodrigo-Torres L."/>
            <person name="Arahal R. D."/>
            <person name="Lucena T."/>
        </authorList>
    </citation>
    <scope>NUCLEOTIDE SEQUENCE [LARGE SCALE GENOMIC DNA]</scope>
    <source>
        <strain evidence="8">CECT 8649</strain>
    </source>
</reference>
<keyword evidence="1 4" id="KW-0547">Nucleotide-binding</keyword>
<evidence type="ECO:0000256" key="3">
    <source>
        <dbReference type="ARBA" id="ARBA00023134"/>
    </source>
</evidence>